<dbReference type="OrthoDB" id="25414at2759"/>
<dbReference type="GO" id="GO:0005925">
    <property type="term" value="C:focal adhesion"/>
    <property type="evidence" value="ECO:0007669"/>
    <property type="project" value="TreeGrafter"/>
</dbReference>
<evidence type="ECO:0000313" key="8">
    <source>
        <dbReference type="EMBL" id="VDD97000.1"/>
    </source>
</evidence>
<gene>
    <name evidence="8" type="ORF">EVEC_LOCUS11751</name>
</gene>
<evidence type="ECO:0000256" key="1">
    <source>
        <dbReference type="ARBA" id="ARBA00022723"/>
    </source>
</evidence>
<evidence type="ECO:0000259" key="7">
    <source>
        <dbReference type="PROSITE" id="PS50023"/>
    </source>
</evidence>
<dbReference type="Proteomes" id="UP000274131">
    <property type="component" value="Unassembled WGS sequence"/>
</dbReference>
<feature type="compositionally biased region" description="Polar residues" evidence="6">
    <location>
        <begin position="99"/>
        <end position="109"/>
    </location>
</feature>
<dbReference type="PANTHER" id="PTHR24207">
    <property type="entry name" value="ZYX102 PROTEIN"/>
    <property type="match status" value="1"/>
</dbReference>
<feature type="region of interest" description="Disordered" evidence="6">
    <location>
        <begin position="194"/>
        <end position="219"/>
    </location>
</feature>
<reference evidence="8 9" key="2">
    <citation type="submission" date="2018-10" db="EMBL/GenBank/DDBJ databases">
        <authorList>
            <consortium name="Pathogen Informatics"/>
        </authorList>
    </citation>
    <scope>NUCLEOTIDE SEQUENCE [LARGE SCALE GENOMIC DNA]</scope>
</reference>
<dbReference type="Pfam" id="PF00412">
    <property type="entry name" value="LIM"/>
    <property type="match status" value="2"/>
</dbReference>
<dbReference type="PROSITE" id="PS50023">
    <property type="entry name" value="LIM_DOMAIN_2"/>
    <property type="match status" value="2"/>
</dbReference>
<dbReference type="SUPFAM" id="SSF57716">
    <property type="entry name" value="Glucocorticoid receptor-like (DNA-binding domain)"/>
    <property type="match status" value="2"/>
</dbReference>
<dbReference type="GO" id="GO:0098609">
    <property type="term" value="P:cell-cell adhesion"/>
    <property type="evidence" value="ECO:0007669"/>
    <property type="project" value="TreeGrafter"/>
</dbReference>
<keyword evidence="9" id="KW-1185">Reference proteome</keyword>
<keyword evidence="3 5" id="KW-0862">Zinc</keyword>
<dbReference type="GO" id="GO:0046872">
    <property type="term" value="F:metal ion binding"/>
    <property type="evidence" value="ECO:0007669"/>
    <property type="project" value="UniProtKB-KW"/>
</dbReference>
<reference evidence="10" key="1">
    <citation type="submission" date="2017-02" db="UniProtKB">
        <authorList>
            <consortium name="WormBaseParasite"/>
        </authorList>
    </citation>
    <scope>IDENTIFICATION</scope>
</reference>
<organism evidence="10">
    <name type="scientific">Enterobius vermicularis</name>
    <name type="common">Human pinworm</name>
    <dbReference type="NCBI Taxonomy" id="51028"/>
    <lineage>
        <taxon>Eukaryota</taxon>
        <taxon>Metazoa</taxon>
        <taxon>Ecdysozoa</taxon>
        <taxon>Nematoda</taxon>
        <taxon>Chromadorea</taxon>
        <taxon>Rhabditida</taxon>
        <taxon>Spirurina</taxon>
        <taxon>Oxyuridomorpha</taxon>
        <taxon>Oxyuroidea</taxon>
        <taxon>Oxyuridae</taxon>
        <taxon>Enterobius</taxon>
    </lineage>
</organism>
<evidence type="ECO:0000313" key="9">
    <source>
        <dbReference type="Proteomes" id="UP000274131"/>
    </source>
</evidence>
<name>A0A0N4VNK5_ENTVE</name>
<dbReference type="WBParaSite" id="EVEC_0001257301-mRNA-1">
    <property type="protein sequence ID" value="EVEC_0001257301-mRNA-1"/>
    <property type="gene ID" value="EVEC_0001257301"/>
</dbReference>
<feature type="region of interest" description="Disordered" evidence="6">
    <location>
        <begin position="93"/>
        <end position="132"/>
    </location>
</feature>
<dbReference type="SMART" id="SM00132">
    <property type="entry name" value="LIM"/>
    <property type="match status" value="2"/>
</dbReference>
<dbReference type="STRING" id="51028.A0A0N4VNK5"/>
<keyword evidence="4 5" id="KW-0440">LIM domain</keyword>
<dbReference type="InterPro" id="IPR001781">
    <property type="entry name" value="Znf_LIM"/>
</dbReference>
<evidence type="ECO:0000256" key="6">
    <source>
        <dbReference type="SAM" id="MobiDB-lite"/>
    </source>
</evidence>
<feature type="domain" description="LIM zinc-binding" evidence="7">
    <location>
        <begin position="345"/>
        <end position="416"/>
    </location>
</feature>
<feature type="compositionally biased region" description="Basic and acidic residues" evidence="6">
    <location>
        <begin position="210"/>
        <end position="219"/>
    </location>
</feature>
<accession>A0A0N4VNK5</accession>
<dbReference type="AlphaFoldDB" id="A0A0N4VNK5"/>
<dbReference type="Gene3D" id="2.10.110.10">
    <property type="entry name" value="Cysteine Rich Protein"/>
    <property type="match status" value="2"/>
</dbReference>
<keyword evidence="2" id="KW-0677">Repeat</keyword>
<proteinExistence type="predicted"/>
<dbReference type="GO" id="GO:0001725">
    <property type="term" value="C:stress fiber"/>
    <property type="evidence" value="ECO:0007669"/>
    <property type="project" value="TreeGrafter"/>
</dbReference>
<evidence type="ECO:0000313" key="10">
    <source>
        <dbReference type="WBParaSite" id="EVEC_0001257301-mRNA-1"/>
    </source>
</evidence>
<keyword evidence="1 5" id="KW-0479">Metal-binding</keyword>
<dbReference type="PANTHER" id="PTHR24207:SF2">
    <property type="entry name" value="ZYX102 PROTEIN"/>
    <property type="match status" value="1"/>
</dbReference>
<evidence type="ECO:0000256" key="2">
    <source>
        <dbReference type="ARBA" id="ARBA00022737"/>
    </source>
</evidence>
<dbReference type="EMBL" id="UXUI01012625">
    <property type="protein sequence ID" value="VDD97000.1"/>
    <property type="molecule type" value="Genomic_DNA"/>
</dbReference>
<evidence type="ECO:0000256" key="5">
    <source>
        <dbReference type="PROSITE-ProRule" id="PRU00125"/>
    </source>
</evidence>
<feature type="domain" description="LIM zinc-binding" evidence="7">
    <location>
        <begin position="280"/>
        <end position="341"/>
    </location>
</feature>
<evidence type="ECO:0000256" key="3">
    <source>
        <dbReference type="ARBA" id="ARBA00022833"/>
    </source>
</evidence>
<protein>
    <submittedName>
        <fullName evidence="10">LIM zinc-binding domain-containing protein</fullName>
    </submittedName>
</protein>
<sequence>MGDSDWETKNVLREIESYGPSSSNYNGASERKTRKISKDFERKLNNVNLERREYQRHAAPVQDLSASTKHEISKDDIIKWKQQVMTASRPLNQYAEGRNPNSENFSASRFTERRPYSTDSQPSRPQYEIMGPKTISGEDTVFSANSARQSSVESAPMKNGAEKKMAVKENGIIKNDGKSGIYHARYCVVKEVNEQPKPPTPLSNTTTKGHARDIPDPKDYKTTMINNWIKRNGAENIPDGDNVRYKVIPNEMEEQKRKYEELTGQIERELISSRPKSPIGICGICGGELYGGSDVVCALEKYFHNSCLVCDICDRKLKGKKFYKVGKKFFCEEDYLYSGMHATAERCATCAEPIITEKETLNKSNFIQTLHAFGKAYHPQCFRCTKCKRCLDNIPFAVDDQGRFFCTRDYREITAPTCVACNQPIYTDDGCHCHLDESGSKKCYPLNDHLLCKNCYIHWQRTGGTKHVITDL</sequence>
<evidence type="ECO:0000256" key="4">
    <source>
        <dbReference type="ARBA" id="ARBA00023038"/>
    </source>
</evidence>
<feature type="region of interest" description="Disordered" evidence="6">
    <location>
        <begin position="15"/>
        <end position="39"/>
    </location>
</feature>